<proteinExistence type="inferred from homology"/>
<comment type="function">
    <text evidence="18">Mediates the uptake of pyruvate into mitochondria.</text>
</comment>
<feature type="domain" description="Sm" evidence="20">
    <location>
        <begin position="28"/>
        <end position="122"/>
    </location>
</feature>
<dbReference type="FunFam" id="2.30.30.100:FF:000047">
    <property type="entry name" value="Small nuclear ribonucleoprotein SmB, putative"/>
    <property type="match status" value="1"/>
</dbReference>
<keyword evidence="16" id="KW-0539">Nucleus</keyword>
<feature type="compositionally biased region" description="Polar residues" evidence="19">
    <location>
        <begin position="82"/>
        <end position="92"/>
    </location>
</feature>
<keyword evidence="22" id="KW-1185">Reference proteome</keyword>
<dbReference type="GO" id="GO:0005687">
    <property type="term" value="C:U4 snRNP"/>
    <property type="evidence" value="ECO:0007669"/>
    <property type="project" value="TreeGrafter"/>
</dbReference>
<evidence type="ECO:0000313" key="22">
    <source>
        <dbReference type="Proteomes" id="UP000192927"/>
    </source>
</evidence>
<dbReference type="Pfam" id="PF01423">
    <property type="entry name" value="LSM"/>
    <property type="match status" value="1"/>
</dbReference>
<dbReference type="InterPro" id="IPR050914">
    <property type="entry name" value="snRNP_SmB/NAA38-like"/>
</dbReference>
<evidence type="ECO:0000256" key="4">
    <source>
        <dbReference type="ARBA" id="ARBA00006416"/>
    </source>
</evidence>
<evidence type="ECO:0000256" key="16">
    <source>
        <dbReference type="ARBA" id="ARBA00023242"/>
    </source>
</evidence>
<dbReference type="PROSITE" id="PS52002">
    <property type="entry name" value="SM"/>
    <property type="match status" value="1"/>
</dbReference>
<keyword evidence="12" id="KW-1133">Transmembrane helix</keyword>
<dbReference type="Pfam" id="PF03650">
    <property type="entry name" value="MPC"/>
    <property type="match status" value="1"/>
</dbReference>
<evidence type="ECO:0000256" key="19">
    <source>
        <dbReference type="SAM" id="MobiDB-lite"/>
    </source>
</evidence>
<dbReference type="Gene3D" id="2.30.30.100">
    <property type="match status" value="1"/>
</dbReference>
<dbReference type="GO" id="GO:0003723">
    <property type="term" value="F:RNA binding"/>
    <property type="evidence" value="ECO:0007669"/>
    <property type="project" value="UniProtKB-KW"/>
</dbReference>
<evidence type="ECO:0000256" key="15">
    <source>
        <dbReference type="ARBA" id="ARBA00023187"/>
    </source>
</evidence>
<comment type="similarity">
    <text evidence="4 18">Belongs to the mitochondrial pyruvate carrier (MPC) (TC 2.A.105) family.</text>
</comment>
<keyword evidence="13 18" id="KW-0496">Mitochondrion</keyword>
<dbReference type="CDD" id="cd01717">
    <property type="entry name" value="Sm_B"/>
    <property type="match status" value="1"/>
</dbReference>
<evidence type="ECO:0000259" key="20">
    <source>
        <dbReference type="PROSITE" id="PS52002"/>
    </source>
</evidence>
<evidence type="ECO:0000313" key="21">
    <source>
        <dbReference type="EMBL" id="SLM37459.1"/>
    </source>
</evidence>
<reference evidence="22" key="1">
    <citation type="submission" date="2017-03" db="EMBL/GenBank/DDBJ databases">
        <authorList>
            <person name="Sharma R."/>
            <person name="Thines M."/>
        </authorList>
    </citation>
    <scope>NUCLEOTIDE SEQUENCE [LARGE SCALE GENOMIC DNA]</scope>
</reference>
<dbReference type="PANTHER" id="PTHR10701:SF0">
    <property type="entry name" value="SMALL NUCLEAR RIBONUCLEOPROTEIN-ASSOCIATED PROTEIN B"/>
    <property type="match status" value="1"/>
</dbReference>
<feature type="compositionally biased region" description="Low complexity" evidence="19">
    <location>
        <begin position="140"/>
        <end position="150"/>
    </location>
</feature>
<protein>
    <recommendedName>
        <fullName evidence="18">Mitochondrial pyruvate carrier</fullName>
    </recommendedName>
</protein>
<evidence type="ECO:0000256" key="2">
    <source>
        <dbReference type="ARBA" id="ARBA00004448"/>
    </source>
</evidence>
<dbReference type="EMBL" id="FWEW01001609">
    <property type="protein sequence ID" value="SLM37459.1"/>
    <property type="molecule type" value="Genomic_DNA"/>
</dbReference>
<dbReference type="GO" id="GO:0005682">
    <property type="term" value="C:U5 snRNP"/>
    <property type="evidence" value="ECO:0007669"/>
    <property type="project" value="TreeGrafter"/>
</dbReference>
<dbReference type="InterPro" id="IPR005336">
    <property type="entry name" value="MPC"/>
</dbReference>
<dbReference type="GO" id="GO:0071004">
    <property type="term" value="C:U2-type prespliceosome"/>
    <property type="evidence" value="ECO:0007669"/>
    <property type="project" value="TreeGrafter"/>
</dbReference>
<dbReference type="InterPro" id="IPR010920">
    <property type="entry name" value="LSM_dom_sf"/>
</dbReference>
<dbReference type="InterPro" id="IPR047575">
    <property type="entry name" value="Sm"/>
</dbReference>
<keyword evidence="8" id="KW-0507">mRNA processing</keyword>
<dbReference type="GO" id="GO:0005685">
    <property type="term" value="C:U1 snRNP"/>
    <property type="evidence" value="ECO:0007669"/>
    <property type="project" value="TreeGrafter"/>
</dbReference>
<dbReference type="GO" id="GO:0070990">
    <property type="term" value="F:snRNP binding"/>
    <property type="evidence" value="ECO:0007669"/>
    <property type="project" value="TreeGrafter"/>
</dbReference>
<keyword evidence="11" id="KW-0694">RNA-binding</keyword>
<evidence type="ECO:0000256" key="11">
    <source>
        <dbReference type="ARBA" id="ARBA00022884"/>
    </source>
</evidence>
<evidence type="ECO:0000256" key="6">
    <source>
        <dbReference type="ARBA" id="ARBA00022448"/>
    </source>
</evidence>
<organism evidence="21 22">
    <name type="scientific">Lasallia pustulata</name>
    <dbReference type="NCBI Taxonomy" id="136370"/>
    <lineage>
        <taxon>Eukaryota</taxon>
        <taxon>Fungi</taxon>
        <taxon>Dikarya</taxon>
        <taxon>Ascomycota</taxon>
        <taxon>Pezizomycotina</taxon>
        <taxon>Lecanoromycetes</taxon>
        <taxon>OSLEUM clade</taxon>
        <taxon>Umbilicariomycetidae</taxon>
        <taxon>Umbilicariales</taxon>
        <taxon>Umbilicariaceae</taxon>
        <taxon>Lasallia</taxon>
    </lineage>
</organism>
<keyword evidence="9" id="KW-0812">Transmembrane</keyword>
<evidence type="ECO:0000256" key="13">
    <source>
        <dbReference type="ARBA" id="ARBA00023128"/>
    </source>
</evidence>
<comment type="similarity">
    <text evidence="5">Belongs to the snRNP SmB/SmN family.</text>
</comment>
<dbReference type="AlphaFoldDB" id="A0A1W5D3H7"/>
<dbReference type="GO" id="GO:0071013">
    <property type="term" value="C:catalytic step 2 spliceosome"/>
    <property type="evidence" value="ECO:0007669"/>
    <property type="project" value="TreeGrafter"/>
</dbReference>
<evidence type="ECO:0000256" key="8">
    <source>
        <dbReference type="ARBA" id="ARBA00022664"/>
    </source>
</evidence>
<accession>A0A1W5D3H7</accession>
<dbReference type="SUPFAM" id="SSF50182">
    <property type="entry name" value="Sm-like ribonucleoproteins"/>
    <property type="match status" value="1"/>
</dbReference>
<dbReference type="GO" id="GO:0000398">
    <property type="term" value="P:mRNA splicing, via spliceosome"/>
    <property type="evidence" value="ECO:0007669"/>
    <property type="project" value="TreeGrafter"/>
</dbReference>
<sequence length="430" mass="45617">MAANKQGKMQNLVSLLAVLAGYIRTGCENELLTKSQINYRMRITLNDGRQMTGQMLAFDKHMNLVLADTEEFRRVKRKPTKGAQSAPGSSTPALVESEEKRTLGLTIVRGTHIISCSVEGPPPADPSARLGTSAPGGPGAAPATLAAGPGISRPAGRGLPVGLSGPAAGVGGPAPPGAFGGFPPGGFPGGAPPGFGGRGGPPGGPRKRAFTSVFSNLTDFGLQLVSHHRVSQPEDHLEDFNRRQASNRLSGQVEDSRHQALAAGNGLLGLKKPEEVLQSFNINAKMAAAVKALNAKIRSNPVLDYVCSTHFWGPASNFGIPIAAFMDTQKDPEIISGQMTAALCLYSGTFMRYSMAITPKNYLLFACHFLNFGAQTTQGYRYLQYWNFGGREKSLEAQAKAGLSEVKKEGQEVLADTKQLVKDAKDKITK</sequence>
<evidence type="ECO:0000256" key="10">
    <source>
        <dbReference type="ARBA" id="ARBA00022792"/>
    </source>
</evidence>
<feature type="region of interest" description="Disordered" evidence="19">
    <location>
        <begin position="118"/>
        <end position="159"/>
    </location>
</feature>
<dbReference type="GO" id="GO:0005686">
    <property type="term" value="C:U2 snRNP"/>
    <property type="evidence" value="ECO:0007669"/>
    <property type="project" value="TreeGrafter"/>
</dbReference>
<dbReference type="GO" id="GO:0046540">
    <property type="term" value="C:U4/U6 x U5 tri-snRNP complex"/>
    <property type="evidence" value="ECO:0007669"/>
    <property type="project" value="TreeGrafter"/>
</dbReference>
<evidence type="ECO:0000256" key="7">
    <source>
        <dbReference type="ARBA" id="ARBA00022490"/>
    </source>
</evidence>
<evidence type="ECO:0000256" key="1">
    <source>
        <dbReference type="ARBA" id="ARBA00004123"/>
    </source>
</evidence>
<evidence type="ECO:0000256" key="14">
    <source>
        <dbReference type="ARBA" id="ARBA00023136"/>
    </source>
</evidence>
<evidence type="ECO:0000256" key="3">
    <source>
        <dbReference type="ARBA" id="ARBA00004496"/>
    </source>
</evidence>
<evidence type="ECO:0000256" key="17">
    <source>
        <dbReference type="ARBA" id="ARBA00023274"/>
    </source>
</evidence>
<dbReference type="GO" id="GO:0006850">
    <property type="term" value="P:pyruvate import into mitochondria"/>
    <property type="evidence" value="ECO:0007669"/>
    <property type="project" value="InterPro"/>
</dbReference>
<evidence type="ECO:0000256" key="18">
    <source>
        <dbReference type="RuleBase" id="RU363100"/>
    </source>
</evidence>
<feature type="region of interest" description="Disordered" evidence="19">
    <location>
        <begin position="75"/>
        <end position="97"/>
    </location>
</feature>
<dbReference type="PANTHER" id="PTHR10701">
    <property type="entry name" value="SMALL NUCLEAR RIBONUCLEOPROTEIN-ASSOCIATED PROTEIN B AND N"/>
    <property type="match status" value="1"/>
</dbReference>
<evidence type="ECO:0000256" key="9">
    <source>
        <dbReference type="ARBA" id="ARBA00022692"/>
    </source>
</evidence>
<dbReference type="SMART" id="SM00651">
    <property type="entry name" value="Sm"/>
    <property type="match status" value="1"/>
</dbReference>
<keyword evidence="6 18" id="KW-0813">Transport</keyword>
<dbReference type="GO" id="GO:0005743">
    <property type="term" value="C:mitochondrial inner membrane"/>
    <property type="evidence" value="ECO:0007669"/>
    <property type="project" value="UniProtKB-SubCell"/>
</dbReference>
<keyword evidence="7" id="KW-0963">Cytoplasm</keyword>
<name>A0A1W5D3H7_9LECA</name>
<comment type="subcellular location">
    <subcellularLocation>
        <location evidence="3">Cytoplasm</location>
    </subcellularLocation>
    <subcellularLocation>
        <location evidence="2 18">Mitochondrion inner membrane</location>
        <topology evidence="2 18">Multi-pass membrane protein</topology>
    </subcellularLocation>
    <subcellularLocation>
        <location evidence="1">Nucleus</location>
    </subcellularLocation>
</comment>
<evidence type="ECO:0000256" key="12">
    <source>
        <dbReference type="ARBA" id="ARBA00022989"/>
    </source>
</evidence>
<dbReference type="Proteomes" id="UP000192927">
    <property type="component" value="Unassembled WGS sequence"/>
</dbReference>
<keyword evidence="17 21" id="KW-0687">Ribonucleoprotein</keyword>
<keyword evidence="14" id="KW-0472">Membrane</keyword>
<keyword evidence="10 18" id="KW-0999">Mitochondrion inner membrane</keyword>
<keyword evidence="15" id="KW-0508">mRNA splicing</keyword>
<dbReference type="InterPro" id="IPR001163">
    <property type="entry name" value="Sm_dom_euk/arc"/>
</dbReference>
<evidence type="ECO:0000256" key="5">
    <source>
        <dbReference type="ARBA" id="ARBA00009123"/>
    </source>
</evidence>